<dbReference type="PROSITE" id="PS50943">
    <property type="entry name" value="HTH_CROC1"/>
    <property type="match status" value="1"/>
</dbReference>
<reference evidence="9" key="1">
    <citation type="journal article" date="2017" name="Sci. Rep.">
        <title>Determination of the Genome and Primary Transcriptome of Syngas Fermenting Eubacterium limosum ATCC 8486.</title>
        <authorList>
            <person name="Song Y."/>
            <person name="Shin J."/>
            <person name="Jeong Y."/>
            <person name="Jin S."/>
            <person name="Lee J.K."/>
            <person name="Kim D.R."/>
            <person name="Kim S.C."/>
            <person name="Cho S."/>
            <person name="Cho B.K."/>
        </authorList>
    </citation>
    <scope>NUCLEOTIDE SEQUENCE [LARGE SCALE GENOMIC DNA]</scope>
    <source>
        <strain evidence="9">ATCC 8486</strain>
    </source>
</reference>
<dbReference type="RefSeq" id="WP_052237413.1">
    <property type="nucleotide sequence ID" value="NZ_CP019962.1"/>
</dbReference>
<dbReference type="SMART" id="SM00530">
    <property type="entry name" value="HTH_XRE"/>
    <property type="match status" value="1"/>
</dbReference>
<dbReference type="GO" id="GO:0004252">
    <property type="term" value="F:serine-type endopeptidase activity"/>
    <property type="evidence" value="ECO:0007669"/>
    <property type="project" value="InterPro"/>
</dbReference>
<evidence type="ECO:0000256" key="3">
    <source>
        <dbReference type="ARBA" id="ARBA00023015"/>
    </source>
</evidence>
<evidence type="ECO:0000313" key="9">
    <source>
        <dbReference type="Proteomes" id="UP000192391"/>
    </source>
</evidence>
<dbReference type="GO" id="GO:0016020">
    <property type="term" value="C:membrane"/>
    <property type="evidence" value="ECO:0007669"/>
    <property type="project" value="InterPro"/>
</dbReference>
<feature type="domain" description="HTH cro/C1-type" evidence="7">
    <location>
        <begin position="7"/>
        <end position="61"/>
    </location>
</feature>
<dbReference type="InterPro" id="IPR015927">
    <property type="entry name" value="Peptidase_S24_S26A/B/C"/>
</dbReference>
<dbReference type="InterPro" id="IPR039418">
    <property type="entry name" value="LexA-like"/>
</dbReference>
<evidence type="ECO:0000256" key="5">
    <source>
        <dbReference type="ARBA" id="ARBA00023163"/>
    </source>
</evidence>
<name>A0AAC9QUR5_EUBLI</name>
<keyword evidence="1" id="KW-0645">Protease</keyword>
<dbReference type="Gene3D" id="1.10.260.40">
    <property type="entry name" value="lambda repressor-like DNA-binding domains"/>
    <property type="match status" value="1"/>
</dbReference>
<dbReference type="PROSITE" id="PS00501">
    <property type="entry name" value="SPASE_I_1"/>
    <property type="match status" value="1"/>
</dbReference>
<dbReference type="GO" id="GO:0006508">
    <property type="term" value="P:proteolysis"/>
    <property type="evidence" value="ECO:0007669"/>
    <property type="project" value="UniProtKB-KW"/>
</dbReference>
<evidence type="ECO:0000313" key="8">
    <source>
        <dbReference type="EMBL" id="ARD66067.1"/>
    </source>
</evidence>
<organism evidence="8 9">
    <name type="scientific">Eubacterium limosum</name>
    <dbReference type="NCBI Taxonomy" id="1736"/>
    <lineage>
        <taxon>Bacteria</taxon>
        <taxon>Bacillati</taxon>
        <taxon>Bacillota</taxon>
        <taxon>Clostridia</taxon>
        <taxon>Eubacteriales</taxon>
        <taxon>Eubacteriaceae</taxon>
        <taxon>Eubacterium</taxon>
    </lineage>
</organism>
<dbReference type="Proteomes" id="UP000192391">
    <property type="component" value="Chromosome"/>
</dbReference>
<dbReference type="AlphaFoldDB" id="A0AAC9QUR5"/>
<keyword evidence="2" id="KW-0378">Hydrolase</keyword>
<feature type="coiled-coil region" evidence="6">
    <location>
        <begin position="108"/>
        <end position="139"/>
    </location>
</feature>
<dbReference type="SUPFAM" id="SSF47413">
    <property type="entry name" value="lambda repressor-like DNA-binding domains"/>
    <property type="match status" value="1"/>
</dbReference>
<keyword evidence="6" id="KW-0175">Coiled coil</keyword>
<keyword evidence="4" id="KW-0238">DNA-binding</keyword>
<evidence type="ECO:0000256" key="2">
    <source>
        <dbReference type="ARBA" id="ARBA00022801"/>
    </source>
</evidence>
<evidence type="ECO:0000259" key="7">
    <source>
        <dbReference type="PROSITE" id="PS50943"/>
    </source>
</evidence>
<dbReference type="InterPro" id="IPR010982">
    <property type="entry name" value="Lambda_DNA-bd_dom_sf"/>
</dbReference>
<dbReference type="Pfam" id="PF01381">
    <property type="entry name" value="HTH_3"/>
    <property type="match status" value="1"/>
</dbReference>
<dbReference type="KEGG" id="elim:B2M23_11175"/>
<dbReference type="CDD" id="cd00093">
    <property type="entry name" value="HTH_XRE"/>
    <property type="match status" value="1"/>
</dbReference>
<protein>
    <recommendedName>
        <fullName evidence="7">HTH cro/C1-type domain-containing protein</fullName>
    </recommendedName>
</protein>
<dbReference type="PANTHER" id="PTHR40661">
    <property type="match status" value="1"/>
</dbReference>
<dbReference type="InterPro" id="IPR019756">
    <property type="entry name" value="Pept_S26A_signal_pept_1_Ser-AS"/>
</dbReference>
<dbReference type="Pfam" id="PF00717">
    <property type="entry name" value="Peptidase_S24"/>
    <property type="match status" value="1"/>
</dbReference>
<keyword evidence="5" id="KW-0804">Transcription</keyword>
<accession>A0AAC9QUR5</accession>
<dbReference type="EMBL" id="CP019962">
    <property type="protein sequence ID" value="ARD66067.1"/>
    <property type="molecule type" value="Genomic_DNA"/>
</dbReference>
<dbReference type="InterPro" id="IPR036286">
    <property type="entry name" value="LexA/Signal_pep-like_sf"/>
</dbReference>
<dbReference type="Gene3D" id="2.10.109.10">
    <property type="entry name" value="Umud Fragment, subunit A"/>
    <property type="match status" value="1"/>
</dbReference>
<proteinExistence type="predicted"/>
<dbReference type="GO" id="GO:0003677">
    <property type="term" value="F:DNA binding"/>
    <property type="evidence" value="ECO:0007669"/>
    <property type="project" value="UniProtKB-KW"/>
</dbReference>
<sequence length="284" mass="32206">MAFKDRIKEARLNKKMTQEQLAQKIGVAKSTVTGYEKGNSEPNMLTVSKMMEALNVDANYLWQDEMAGNFPEKVSYDELTLIEKYRQLDTYGKDTIDYLLSRELDRYNQFKQQQTEQHEAELQVLKEEYQDQLDLYARRIPYGGTANNAPPIPKKGHKMVKINQFEGAYGAGGGQYNDNTEMVTIEVPEDELPEGADTTMHVAGNSMEPTLSHGDSVYIQHTDTLNIGDIGVFYLDGECFIKEYGDDELISHNPEYAPIQISEFSTFVIQGKVLGKKIEGFVEL</sequence>
<evidence type="ECO:0000256" key="4">
    <source>
        <dbReference type="ARBA" id="ARBA00023125"/>
    </source>
</evidence>
<dbReference type="InterPro" id="IPR001387">
    <property type="entry name" value="Cro/C1-type_HTH"/>
</dbReference>
<gene>
    <name evidence="8" type="ORF">B2M23_11175</name>
</gene>
<evidence type="ECO:0000256" key="6">
    <source>
        <dbReference type="SAM" id="Coils"/>
    </source>
</evidence>
<keyword evidence="3" id="KW-0805">Transcription regulation</keyword>
<dbReference type="PANTHER" id="PTHR40661:SF1">
    <property type="entry name" value="HTH CRO_C1-TYPE DOMAIN-CONTAINING PROTEIN"/>
    <property type="match status" value="1"/>
</dbReference>
<evidence type="ECO:0000256" key="1">
    <source>
        <dbReference type="ARBA" id="ARBA00022670"/>
    </source>
</evidence>
<dbReference type="CDD" id="cd06529">
    <property type="entry name" value="S24_LexA-like"/>
    <property type="match status" value="1"/>
</dbReference>
<dbReference type="SUPFAM" id="SSF51306">
    <property type="entry name" value="LexA/Signal peptidase"/>
    <property type="match status" value="1"/>
</dbReference>